<evidence type="ECO:0000259" key="6">
    <source>
        <dbReference type="PROSITE" id="PS50023"/>
    </source>
</evidence>
<dbReference type="AlphaFoldDB" id="A0ABD1IPV2"/>
<organism evidence="7 8">
    <name type="scientific">Coilia grayii</name>
    <name type="common">Gray's grenadier anchovy</name>
    <dbReference type="NCBI Taxonomy" id="363190"/>
    <lineage>
        <taxon>Eukaryota</taxon>
        <taxon>Metazoa</taxon>
        <taxon>Chordata</taxon>
        <taxon>Craniata</taxon>
        <taxon>Vertebrata</taxon>
        <taxon>Euteleostomi</taxon>
        <taxon>Actinopterygii</taxon>
        <taxon>Neopterygii</taxon>
        <taxon>Teleostei</taxon>
        <taxon>Clupei</taxon>
        <taxon>Clupeiformes</taxon>
        <taxon>Clupeoidei</taxon>
        <taxon>Engraulidae</taxon>
        <taxon>Coilinae</taxon>
        <taxon>Coilia</taxon>
    </lineage>
</organism>
<evidence type="ECO:0000256" key="3">
    <source>
        <dbReference type="ARBA" id="ARBA00023038"/>
    </source>
</evidence>
<dbReference type="Proteomes" id="UP001591681">
    <property type="component" value="Unassembled WGS sequence"/>
</dbReference>
<feature type="compositionally biased region" description="Basic and acidic residues" evidence="5">
    <location>
        <begin position="182"/>
        <end position="191"/>
    </location>
</feature>
<dbReference type="SMART" id="SM00132">
    <property type="entry name" value="LIM"/>
    <property type="match status" value="1"/>
</dbReference>
<evidence type="ECO:0000256" key="1">
    <source>
        <dbReference type="ARBA" id="ARBA00022723"/>
    </source>
</evidence>
<dbReference type="PROSITE" id="PS00478">
    <property type="entry name" value="LIM_DOMAIN_1"/>
    <property type="match status" value="1"/>
</dbReference>
<feature type="compositionally biased region" description="Basic and acidic residues" evidence="5">
    <location>
        <begin position="283"/>
        <end position="359"/>
    </location>
</feature>
<comment type="caution">
    <text evidence="7">The sequence shown here is derived from an EMBL/GenBank/DDBJ whole genome shotgun (WGS) entry which is preliminary data.</text>
</comment>
<dbReference type="Pfam" id="PF00412">
    <property type="entry name" value="LIM"/>
    <property type="match status" value="1"/>
</dbReference>
<gene>
    <name evidence="7" type="ORF">ACEWY4_027560</name>
</gene>
<reference evidence="7 8" key="1">
    <citation type="submission" date="2024-09" db="EMBL/GenBank/DDBJ databases">
        <title>A chromosome-level genome assembly of Gray's grenadier anchovy, Coilia grayii.</title>
        <authorList>
            <person name="Fu Z."/>
        </authorList>
    </citation>
    <scope>NUCLEOTIDE SEQUENCE [LARGE SCALE GENOMIC DNA]</scope>
    <source>
        <strain evidence="7">G4</strain>
        <tissue evidence="7">Muscle</tissue>
    </source>
</reference>
<feature type="compositionally biased region" description="Pro residues" evidence="5">
    <location>
        <begin position="241"/>
        <end position="262"/>
    </location>
</feature>
<feature type="compositionally biased region" description="Low complexity" evidence="5">
    <location>
        <begin position="414"/>
        <end position="428"/>
    </location>
</feature>
<dbReference type="PANTHER" id="PTHR24206">
    <property type="entry name" value="OS06G0237300 PROTEIN"/>
    <property type="match status" value="1"/>
</dbReference>
<name>A0ABD1IPV2_9TELE</name>
<feature type="compositionally biased region" description="Low complexity" evidence="5">
    <location>
        <begin position="373"/>
        <end position="394"/>
    </location>
</feature>
<keyword evidence="1 4" id="KW-0479">Metal-binding</keyword>
<dbReference type="PRINTS" id="PR01217">
    <property type="entry name" value="PRICHEXTENSN"/>
</dbReference>
<dbReference type="EMBL" id="JBHFQA010000050">
    <property type="protein sequence ID" value="KAL2076842.1"/>
    <property type="molecule type" value="Genomic_DNA"/>
</dbReference>
<feature type="region of interest" description="Disordered" evidence="5">
    <location>
        <begin position="89"/>
        <end position="503"/>
    </location>
</feature>
<evidence type="ECO:0000256" key="4">
    <source>
        <dbReference type="PROSITE-ProRule" id="PRU00125"/>
    </source>
</evidence>
<evidence type="ECO:0000256" key="2">
    <source>
        <dbReference type="ARBA" id="ARBA00022833"/>
    </source>
</evidence>
<proteinExistence type="predicted"/>
<keyword evidence="3 4" id="KW-0440">LIM domain</keyword>
<feature type="compositionally biased region" description="Basic and acidic residues" evidence="5">
    <location>
        <begin position="89"/>
        <end position="112"/>
    </location>
</feature>
<evidence type="ECO:0000256" key="5">
    <source>
        <dbReference type="SAM" id="MobiDB-lite"/>
    </source>
</evidence>
<keyword evidence="2 4" id="KW-0862">Zinc</keyword>
<dbReference type="SUPFAM" id="SSF57716">
    <property type="entry name" value="Glucocorticoid receptor-like (DNA-binding domain)"/>
    <property type="match status" value="2"/>
</dbReference>
<feature type="compositionally biased region" description="Basic and acidic residues" evidence="5">
    <location>
        <begin position="120"/>
        <end position="142"/>
    </location>
</feature>
<dbReference type="PROSITE" id="PS50023">
    <property type="entry name" value="LIM_DOMAIN_2"/>
    <property type="match status" value="1"/>
</dbReference>
<sequence>MALLMLQRTRVPESELCRACRKRVYPMESLIADKQNFHKTCFRCTHCSSQLSLGTFASLHGRMYCKPHYKQLFKSKGNYDEGFGERPHKELWSNKNSPEKPKARHPSPEPRRTAAPPSAAEKEKDTPEKEKEPNQAEDESKKPASKIAVLWPPEPEPPKKAFHAEEEVKVVKPLWPPQDSAPPKEETDAPKRATRPPKEPAVTHPENGVKENGGVAEVPATPSPETVKPAPSPDAVKPAEKPPAQPPPPPPPPAAQPPPPVNQTPQANEVAEVAQRSQNGSETKAKEHGGAEKKEEDRKANGQKAEEREGKNGGEKGKETNGETKASEESAQKEKEVAEQSTETEVKEAKEAEGEKDGVKVTVIDADPAPEQNINGVSSSNNNNNNNNNNCGSSLLDFAPTWSGFDDVSAQGTLLDISPSDPLSLDSQPVKHSDPFSLDSQPVKHSDPFSLDSQPVKHSDPFSLDSQPVKHSDPFSLDSQPVKHSDAFSLDSQPVKPSDKTTVCESEPSDFFHTGVSAFATAVAKSPDVTLSEDDPVSQALFRVDTDSETLFSAEQPSKVSTASFLEDIFAGLDRSPSLLPDFKDDIFSEAASASLLDDLLDFGGGSGGTWGEKRGDGEEQESGGVPQISVGTSGDTGLLWGGGHSTLSVEDQIKSNRYYSDEDGD</sequence>
<dbReference type="InterPro" id="IPR001781">
    <property type="entry name" value="Znf_LIM"/>
</dbReference>
<accession>A0ABD1IPV2</accession>
<feature type="compositionally biased region" description="Basic and acidic residues" evidence="5">
    <location>
        <begin position="156"/>
        <end position="170"/>
    </location>
</feature>
<dbReference type="GO" id="GO:0046872">
    <property type="term" value="F:metal ion binding"/>
    <property type="evidence" value="ECO:0007669"/>
    <property type="project" value="UniProtKB-KW"/>
</dbReference>
<dbReference type="CDD" id="cd09442">
    <property type="entry name" value="LIM_Eplin_like"/>
    <property type="match status" value="1"/>
</dbReference>
<dbReference type="FunFam" id="2.10.110.10:FF:000002">
    <property type="entry name" value="LIM domain and actin-binding 1"/>
    <property type="match status" value="1"/>
</dbReference>
<evidence type="ECO:0000313" key="7">
    <source>
        <dbReference type="EMBL" id="KAL2076842.1"/>
    </source>
</evidence>
<protein>
    <recommendedName>
        <fullName evidence="6">LIM zinc-binding domain-containing protein</fullName>
    </recommendedName>
</protein>
<evidence type="ECO:0000313" key="8">
    <source>
        <dbReference type="Proteomes" id="UP001591681"/>
    </source>
</evidence>
<keyword evidence="8" id="KW-1185">Reference proteome</keyword>
<feature type="region of interest" description="Disordered" evidence="5">
    <location>
        <begin position="607"/>
        <end position="644"/>
    </location>
</feature>
<feature type="domain" description="LIM zinc-binding" evidence="6">
    <location>
        <begin position="15"/>
        <end position="75"/>
    </location>
</feature>
<dbReference type="Gene3D" id="2.10.110.10">
    <property type="entry name" value="Cysteine Rich Protein"/>
    <property type="match status" value="1"/>
</dbReference>